<dbReference type="Proteomes" id="UP000789920">
    <property type="component" value="Unassembled WGS sequence"/>
</dbReference>
<organism evidence="1 2">
    <name type="scientific">Racocetra persica</name>
    <dbReference type="NCBI Taxonomy" id="160502"/>
    <lineage>
        <taxon>Eukaryota</taxon>
        <taxon>Fungi</taxon>
        <taxon>Fungi incertae sedis</taxon>
        <taxon>Mucoromycota</taxon>
        <taxon>Glomeromycotina</taxon>
        <taxon>Glomeromycetes</taxon>
        <taxon>Diversisporales</taxon>
        <taxon>Gigasporaceae</taxon>
        <taxon>Racocetra</taxon>
    </lineage>
</organism>
<accession>A0ACA9MGX3</accession>
<evidence type="ECO:0000313" key="2">
    <source>
        <dbReference type="Proteomes" id="UP000789920"/>
    </source>
</evidence>
<evidence type="ECO:0000313" key="1">
    <source>
        <dbReference type="EMBL" id="CAG8585135.1"/>
    </source>
</evidence>
<dbReference type="EMBL" id="CAJVQC010007870">
    <property type="protein sequence ID" value="CAG8585135.1"/>
    <property type="molecule type" value="Genomic_DNA"/>
</dbReference>
<sequence length="88" mass="10236">EIESVVEMPGSQDIDLMEMSPTIFKSPLFTQTQALVNKEVRSQLPNSVSDDLLRKKKERAQKIYELFTKLGLIRFSVLNQLQLHQFRN</sequence>
<name>A0ACA9MGX3_9GLOM</name>
<feature type="non-terminal residue" evidence="1">
    <location>
        <position position="1"/>
    </location>
</feature>
<comment type="caution">
    <text evidence="1">The sequence shown here is derived from an EMBL/GenBank/DDBJ whole genome shotgun (WGS) entry which is preliminary data.</text>
</comment>
<protein>
    <submittedName>
        <fullName evidence="1">35511_t:CDS:1</fullName>
    </submittedName>
</protein>
<reference evidence="1" key="1">
    <citation type="submission" date="2021-06" db="EMBL/GenBank/DDBJ databases">
        <authorList>
            <person name="Kallberg Y."/>
            <person name="Tangrot J."/>
            <person name="Rosling A."/>
        </authorList>
    </citation>
    <scope>NUCLEOTIDE SEQUENCE</scope>
    <source>
        <strain evidence="1">MA461A</strain>
    </source>
</reference>
<gene>
    <name evidence="1" type="ORF">RPERSI_LOCUS5312</name>
</gene>
<keyword evidence="2" id="KW-1185">Reference proteome</keyword>
<proteinExistence type="predicted"/>